<reference evidence="2 3" key="1">
    <citation type="journal article" date="2016" name="Nat. Commun.">
        <title>Thousands of microbial genomes shed light on interconnected biogeochemical processes in an aquifer system.</title>
        <authorList>
            <person name="Anantharaman K."/>
            <person name="Brown C.T."/>
            <person name="Hug L.A."/>
            <person name="Sharon I."/>
            <person name="Castelle C.J."/>
            <person name="Probst A.J."/>
            <person name="Thomas B.C."/>
            <person name="Singh A."/>
            <person name="Wilkins M.J."/>
            <person name="Karaoz U."/>
            <person name="Brodie E.L."/>
            <person name="Williams K.H."/>
            <person name="Hubbard S.S."/>
            <person name="Banfield J.F."/>
        </authorList>
    </citation>
    <scope>NUCLEOTIDE SEQUENCE [LARGE SCALE GENOMIC DNA]</scope>
</reference>
<dbReference type="EMBL" id="MHLC01000012">
    <property type="protein sequence ID" value="OGZ01374.1"/>
    <property type="molecule type" value="Genomic_DNA"/>
</dbReference>
<protein>
    <recommendedName>
        <fullName evidence="4">Peptidase M15B domain-containing protein</fullName>
    </recommendedName>
</protein>
<proteinExistence type="predicted"/>
<sequence>MDYRVGYVSLFVSFALMGYVALSAASALAQGTTVTPGIPGSQSQTSPVGLIVNFYEFALMVGGLLAFGGVVYGAVKYTLAAGNPSGQTDARDQITQALIGLLLLVSIYIILNFVNPDLTHLRLPTLQRIAAPVEGGTPTGGGALIPGVQLPHENAMEQLQSAGITIASGINLAGVRQATINEAIQLRAQCNCNVTVNSATGGVHETGRYSHANGYKIDLDDTSALNAYILNPNNFRRIGVRTERDGTRVPLYQRPSGGAIYAQESTHWDVTVGPR</sequence>
<evidence type="ECO:0008006" key="4">
    <source>
        <dbReference type="Google" id="ProtNLM"/>
    </source>
</evidence>
<feature type="transmembrane region" description="Helical" evidence="1">
    <location>
        <begin position="6"/>
        <end position="29"/>
    </location>
</feature>
<name>A0A1G2CIZ6_9BACT</name>
<dbReference type="Proteomes" id="UP000178495">
    <property type="component" value="Unassembled WGS sequence"/>
</dbReference>
<evidence type="ECO:0000256" key="1">
    <source>
        <dbReference type="SAM" id="Phobius"/>
    </source>
</evidence>
<keyword evidence="1" id="KW-1133">Transmembrane helix</keyword>
<dbReference type="InterPro" id="IPR043993">
    <property type="entry name" value="T4SS_pilin"/>
</dbReference>
<evidence type="ECO:0000313" key="2">
    <source>
        <dbReference type="EMBL" id="OGZ01374.1"/>
    </source>
</evidence>
<evidence type="ECO:0000313" key="3">
    <source>
        <dbReference type="Proteomes" id="UP000178495"/>
    </source>
</evidence>
<feature type="transmembrane region" description="Helical" evidence="1">
    <location>
        <begin position="50"/>
        <end position="74"/>
    </location>
</feature>
<accession>A0A1G2CIZ6</accession>
<feature type="transmembrane region" description="Helical" evidence="1">
    <location>
        <begin position="94"/>
        <end position="114"/>
    </location>
</feature>
<organism evidence="2 3">
    <name type="scientific">Candidatus Liptonbacteria bacterium RIFCSPLOWO2_01_FULL_56_20</name>
    <dbReference type="NCBI Taxonomy" id="1798652"/>
    <lineage>
        <taxon>Bacteria</taxon>
        <taxon>Candidatus Liptoniibacteriota</taxon>
    </lineage>
</organism>
<dbReference type="Pfam" id="PF18895">
    <property type="entry name" value="T4SS_pilin"/>
    <property type="match status" value="1"/>
</dbReference>
<keyword evidence="1" id="KW-0472">Membrane</keyword>
<keyword evidence="1" id="KW-0812">Transmembrane</keyword>
<comment type="caution">
    <text evidence="2">The sequence shown here is derived from an EMBL/GenBank/DDBJ whole genome shotgun (WGS) entry which is preliminary data.</text>
</comment>
<dbReference type="AlphaFoldDB" id="A0A1G2CIZ6"/>
<dbReference type="STRING" id="1798652.A3A43_01100"/>
<gene>
    <name evidence="2" type="ORF">A3A43_01100</name>
</gene>